<dbReference type="Proteomes" id="UP000252081">
    <property type="component" value="Unassembled WGS sequence"/>
</dbReference>
<dbReference type="SMART" id="SM00448">
    <property type="entry name" value="REC"/>
    <property type="match status" value="1"/>
</dbReference>
<dbReference type="GO" id="GO:0003677">
    <property type="term" value="F:DNA binding"/>
    <property type="evidence" value="ECO:0007669"/>
    <property type="project" value="UniProtKB-KW"/>
</dbReference>
<evidence type="ECO:0000259" key="2">
    <source>
        <dbReference type="PROSITE" id="PS50110"/>
    </source>
</evidence>
<dbReference type="OrthoDB" id="9787344at2"/>
<feature type="domain" description="Response regulatory" evidence="2">
    <location>
        <begin position="2"/>
        <end position="114"/>
    </location>
</feature>
<dbReference type="InterPro" id="IPR007492">
    <property type="entry name" value="LytTR_DNA-bd_dom"/>
</dbReference>
<dbReference type="PROSITE" id="PS50110">
    <property type="entry name" value="RESPONSE_REGULATORY"/>
    <property type="match status" value="1"/>
</dbReference>
<dbReference type="AlphaFoldDB" id="A0A366KMI5"/>
<dbReference type="InterPro" id="IPR001789">
    <property type="entry name" value="Sig_transdc_resp-reg_receiver"/>
</dbReference>
<sequence>MNCLIVDDQKIFRTVIKRLIGLDNTLTLVGECEDAIDAHQKIKDLNVDLIFLDIRMPGVNGIELAKILEGKQPLIIFTTSLAEHALEAFELNVVDFLLKPVSPARFLKAVDKAKEIFKKNQITMGGQFSEFTFIRDSNIVRRLKINDILYFEATGDYVKIRLLNEDYCIHSSLKIIEQKLPGHLFLRVHRSFIVNLAKIDSAEGKTLVVSRHLIPVSDAYRANLNKYMQFL</sequence>
<dbReference type="InterPro" id="IPR046947">
    <property type="entry name" value="LytR-like"/>
</dbReference>
<evidence type="ECO:0000259" key="3">
    <source>
        <dbReference type="PROSITE" id="PS50930"/>
    </source>
</evidence>
<dbReference type="SUPFAM" id="SSF52172">
    <property type="entry name" value="CheY-like"/>
    <property type="match status" value="1"/>
</dbReference>
<dbReference type="PROSITE" id="PS50930">
    <property type="entry name" value="HTH_LYTTR"/>
    <property type="match status" value="1"/>
</dbReference>
<gene>
    <name evidence="4" type="ORF">DRW42_24770</name>
</gene>
<keyword evidence="1" id="KW-0597">Phosphoprotein</keyword>
<accession>A0A366KMI5</accession>
<name>A0A366KMI5_9SPHI</name>
<dbReference type="RefSeq" id="WP_113951565.1">
    <property type="nucleotide sequence ID" value="NZ_QNQU01000029.1"/>
</dbReference>
<organism evidence="4 5">
    <name type="scientific">Pedobacter miscanthi</name>
    <dbReference type="NCBI Taxonomy" id="2259170"/>
    <lineage>
        <taxon>Bacteria</taxon>
        <taxon>Pseudomonadati</taxon>
        <taxon>Bacteroidota</taxon>
        <taxon>Sphingobacteriia</taxon>
        <taxon>Sphingobacteriales</taxon>
        <taxon>Sphingobacteriaceae</taxon>
        <taxon>Pedobacter</taxon>
    </lineage>
</organism>
<evidence type="ECO:0000313" key="4">
    <source>
        <dbReference type="EMBL" id="RBQ02865.1"/>
    </source>
</evidence>
<feature type="domain" description="HTH LytTR-type" evidence="3">
    <location>
        <begin position="131"/>
        <end position="230"/>
    </location>
</feature>
<dbReference type="PANTHER" id="PTHR37299">
    <property type="entry name" value="TRANSCRIPTIONAL REGULATOR-RELATED"/>
    <property type="match status" value="1"/>
</dbReference>
<evidence type="ECO:0000313" key="5">
    <source>
        <dbReference type="Proteomes" id="UP000252081"/>
    </source>
</evidence>
<dbReference type="Pfam" id="PF04397">
    <property type="entry name" value="LytTR"/>
    <property type="match status" value="1"/>
</dbReference>
<keyword evidence="5" id="KW-1185">Reference proteome</keyword>
<proteinExistence type="predicted"/>
<dbReference type="PANTHER" id="PTHR37299:SF1">
    <property type="entry name" value="STAGE 0 SPORULATION PROTEIN A HOMOLOG"/>
    <property type="match status" value="1"/>
</dbReference>
<dbReference type="GO" id="GO:0000156">
    <property type="term" value="F:phosphorelay response regulator activity"/>
    <property type="evidence" value="ECO:0007669"/>
    <property type="project" value="InterPro"/>
</dbReference>
<comment type="caution">
    <text evidence="4">The sequence shown here is derived from an EMBL/GenBank/DDBJ whole genome shotgun (WGS) entry which is preliminary data.</text>
</comment>
<keyword evidence="4" id="KW-0238">DNA-binding</keyword>
<dbReference type="Gene3D" id="2.40.50.1020">
    <property type="entry name" value="LytTr DNA-binding domain"/>
    <property type="match status" value="1"/>
</dbReference>
<dbReference type="Gene3D" id="3.40.50.2300">
    <property type="match status" value="1"/>
</dbReference>
<protein>
    <submittedName>
        <fullName evidence="4">DNA-binding response regulator</fullName>
    </submittedName>
</protein>
<dbReference type="Pfam" id="PF00072">
    <property type="entry name" value="Response_reg"/>
    <property type="match status" value="1"/>
</dbReference>
<dbReference type="EMBL" id="QNQU01000029">
    <property type="protein sequence ID" value="RBQ02865.1"/>
    <property type="molecule type" value="Genomic_DNA"/>
</dbReference>
<dbReference type="InterPro" id="IPR011006">
    <property type="entry name" value="CheY-like_superfamily"/>
</dbReference>
<evidence type="ECO:0000256" key="1">
    <source>
        <dbReference type="PROSITE-ProRule" id="PRU00169"/>
    </source>
</evidence>
<feature type="modified residue" description="4-aspartylphosphate" evidence="1">
    <location>
        <position position="53"/>
    </location>
</feature>
<dbReference type="SMART" id="SM00850">
    <property type="entry name" value="LytTR"/>
    <property type="match status" value="1"/>
</dbReference>
<reference evidence="4 5" key="1">
    <citation type="submission" date="2018-07" db="EMBL/GenBank/DDBJ databases">
        <title>A draft genome of a endophytic bacteria, a new species of Pedobacter.</title>
        <authorList>
            <person name="Zhang Z.D."/>
            <person name="Chen Z.J."/>
        </authorList>
    </citation>
    <scope>NUCLEOTIDE SEQUENCE [LARGE SCALE GENOMIC DNA]</scope>
    <source>
        <strain evidence="4 5">RS10</strain>
    </source>
</reference>